<dbReference type="InterPro" id="IPR036390">
    <property type="entry name" value="WH_DNA-bd_sf"/>
</dbReference>
<dbReference type="NCBIfam" id="NF033788">
    <property type="entry name" value="HTH_metalloreg"/>
    <property type="match status" value="1"/>
</dbReference>
<reference evidence="6 7" key="1">
    <citation type="submission" date="2017-08" db="EMBL/GenBank/DDBJ databases">
        <title>Pusillimonas indicus sp. nov., a member of the family Alcaligenaceae isolated from surface seawater.</title>
        <authorList>
            <person name="Li J."/>
        </authorList>
    </citation>
    <scope>NUCLEOTIDE SEQUENCE [LARGE SCALE GENOMIC DNA]</scope>
    <source>
        <strain evidence="6 7">L52-1-41</strain>
    </source>
</reference>
<dbReference type="EMBL" id="NQYH01000002">
    <property type="protein sequence ID" value="RIY41857.1"/>
    <property type="molecule type" value="Genomic_DNA"/>
</dbReference>
<dbReference type="SUPFAM" id="SSF46785">
    <property type="entry name" value="Winged helix' DNA-binding domain"/>
    <property type="match status" value="1"/>
</dbReference>
<comment type="caution">
    <text evidence="6">The sequence shown here is derived from an EMBL/GenBank/DDBJ whole genome shotgun (WGS) entry which is preliminary data.</text>
</comment>
<dbReference type="OrthoDB" id="9791888at2"/>
<dbReference type="InterPro" id="IPR051081">
    <property type="entry name" value="HTH_MetalResp_TranReg"/>
</dbReference>
<keyword evidence="2" id="KW-0805">Transcription regulation</keyword>
<feature type="domain" description="HTH arsR-type" evidence="5">
    <location>
        <begin position="1"/>
        <end position="92"/>
    </location>
</feature>
<dbReference type="GO" id="GO:0003677">
    <property type="term" value="F:DNA binding"/>
    <property type="evidence" value="ECO:0007669"/>
    <property type="project" value="UniProtKB-KW"/>
</dbReference>
<evidence type="ECO:0000256" key="3">
    <source>
        <dbReference type="ARBA" id="ARBA00023125"/>
    </source>
</evidence>
<evidence type="ECO:0000256" key="2">
    <source>
        <dbReference type="ARBA" id="ARBA00023015"/>
    </source>
</evidence>
<dbReference type="SMART" id="SM00418">
    <property type="entry name" value="HTH_ARSR"/>
    <property type="match status" value="1"/>
</dbReference>
<dbReference type="CDD" id="cd00090">
    <property type="entry name" value="HTH_ARSR"/>
    <property type="match status" value="1"/>
</dbReference>
<dbReference type="PROSITE" id="PS50987">
    <property type="entry name" value="HTH_ARSR_2"/>
    <property type="match status" value="1"/>
</dbReference>
<dbReference type="Pfam" id="PF01022">
    <property type="entry name" value="HTH_5"/>
    <property type="match status" value="1"/>
</dbReference>
<dbReference type="FunFam" id="1.10.10.10:FF:000279">
    <property type="entry name" value="Transcriptional regulator, ArsR family"/>
    <property type="match status" value="1"/>
</dbReference>
<dbReference type="PANTHER" id="PTHR33154:SF18">
    <property type="entry name" value="ARSENICAL RESISTANCE OPERON REPRESSOR"/>
    <property type="match status" value="1"/>
</dbReference>
<organism evidence="6 7">
    <name type="scientific">Neopusillimonas maritima</name>
    <dbReference type="NCBI Taxonomy" id="2026239"/>
    <lineage>
        <taxon>Bacteria</taxon>
        <taxon>Pseudomonadati</taxon>
        <taxon>Pseudomonadota</taxon>
        <taxon>Betaproteobacteria</taxon>
        <taxon>Burkholderiales</taxon>
        <taxon>Alcaligenaceae</taxon>
        <taxon>Neopusillimonas</taxon>
    </lineage>
</organism>
<keyword evidence="1" id="KW-0059">Arsenical resistance</keyword>
<accession>A0A3A1Z0I9</accession>
<dbReference type="AlphaFoldDB" id="A0A3A1Z0I9"/>
<dbReference type="GO" id="GO:0046685">
    <property type="term" value="P:response to arsenic-containing substance"/>
    <property type="evidence" value="ECO:0007669"/>
    <property type="project" value="UniProtKB-KW"/>
</dbReference>
<evidence type="ECO:0000313" key="7">
    <source>
        <dbReference type="Proteomes" id="UP000266206"/>
    </source>
</evidence>
<dbReference type="NCBIfam" id="NF007528">
    <property type="entry name" value="PRK10141.1"/>
    <property type="match status" value="1"/>
</dbReference>
<keyword evidence="3" id="KW-0238">DNA-binding</keyword>
<proteinExistence type="predicted"/>
<evidence type="ECO:0000313" key="6">
    <source>
        <dbReference type="EMBL" id="RIY41857.1"/>
    </source>
</evidence>
<keyword evidence="4" id="KW-0804">Transcription</keyword>
<dbReference type="InterPro" id="IPR036388">
    <property type="entry name" value="WH-like_DNA-bd_sf"/>
</dbReference>
<dbReference type="Proteomes" id="UP000266206">
    <property type="component" value="Unassembled WGS sequence"/>
</dbReference>
<dbReference type="InterPro" id="IPR001845">
    <property type="entry name" value="HTH_ArsR_DNA-bd_dom"/>
</dbReference>
<evidence type="ECO:0000259" key="5">
    <source>
        <dbReference type="PROSITE" id="PS50987"/>
    </source>
</evidence>
<dbReference type="Gene3D" id="1.10.10.10">
    <property type="entry name" value="Winged helix-like DNA-binding domain superfamily/Winged helix DNA-binding domain"/>
    <property type="match status" value="1"/>
</dbReference>
<gene>
    <name evidence="6" type="ORF">CJP73_04475</name>
</gene>
<evidence type="ECO:0000256" key="1">
    <source>
        <dbReference type="ARBA" id="ARBA00022849"/>
    </source>
</evidence>
<evidence type="ECO:0000256" key="4">
    <source>
        <dbReference type="ARBA" id="ARBA00023163"/>
    </source>
</evidence>
<dbReference type="PRINTS" id="PR00778">
    <property type="entry name" value="HTHARSR"/>
</dbReference>
<dbReference type="InterPro" id="IPR011991">
    <property type="entry name" value="ArsR-like_HTH"/>
</dbReference>
<protein>
    <recommendedName>
        <fullName evidence="5">HTH arsR-type domain-containing protein</fullName>
    </recommendedName>
</protein>
<dbReference type="RefSeq" id="WP_119515703.1">
    <property type="nucleotide sequence ID" value="NZ_NQYH01000002.1"/>
</dbReference>
<dbReference type="PANTHER" id="PTHR33154">
    <property type="entry name" value="TRANSCRIPTIONAL REGULATOR, ARSR FAMILY"/>
    <property type="match status" value="1"/>
</dbReference>
<name>A0A3A1Z0I9_9BURK</name>
<sequence>MSAINELAILKCLADETRLRMLLLISREGELCVCELTSALNEGQSKVSRHLAQLRRCGLLSDRRRGQWVFYDLAQSAPQWLTQLLDGLAVDQPQLENDRSRLVRASCA</sequence>
<dbReference type="GO" id="GO:0003700">
    <property type="term" value="F:DNA-binding transcription factor activity"/>
    <property type="evidence" value="ECO:0007669"/>
    <property type="project" value="InterPro"/>
</dbReference>